<reference evidence="1" key="1">
    <citation type="submission" date="2022-05" db="EMBL/GenBank/DDBJ databases">
        <authorList>
            <person name="Colautti A."/>
            <person name="Iacumin L."/>
        </authorList>
    </citation>
    <scope>NUCLEOTIDE SEQUENCE</scope>
    <source>
        <strain evidence="1">SK 55</strain>
    </source>
</reference>
<organism evidence="1 2">
    <name type="scientific">Paenisporosarcina quisquiliarum</name>
    <dbReference type="NCBI Taxonomy" id="365346"/>
    <lineage>
        <taxon>Bacteria</taxon>
        <taxon>Bacillati</taxon>
        <taxon>Bacillota</taxon>
        <taxon>Bacilli</taxon>
        <taxon>Bacillales</taxon>
        <taxon>Caryophanaceae</taxon>
        <taxon>Paenisporosarcina</taxon>
    </lineage>
</organism>
<dbReference type="InterPro" id="IPR012609">
    <property type="entry name" value="Spore_V_M"/>
</dbReference>
<dbReference type="EMBL" id="JAMKBJ010000001">
    <property type="protein sequence ID" value="MCZ8535598.1"/>
    <property type="molecule type" value="Genomic_DNA"/>
</dbReference>
<gene>
    <name evidence="1" type="primary">spoVM</name>
    <name evidence="1" type="ORF">M9R32_00175</name>
</gene>
<proteinExistence type="predicted"/>
<dbReference type="Proteomes" id="UP001152173">
    <property type="component" value="Unassembled WGS sequence"/>
</dbReference>
<accession>A0A9X3LCR8</accession>
<comment type="caution">
    <text evidence="1">The sequence shown here is derived from an EMBL/GenBank/DDBJ whole genome shotgun (WGS) entry which is preliminary data.</text>
</comment>
<evidence type="ECO:0000313" key="1">
    <source>
        <dbReference type="EMBL" id="MCZ8535598.1"/>
    </source>
</evidence>
<sequence>MRVYTFRLPKFVSGFVRMCLGWMNTEGKPKKRNEKMPD</sequence>
<dbReference type="Pfam" id="PF08183">
    <property type="entry name" value="SpoV"/>
    <property type="match status" value="1"/>
</dbReference>
<dbReference type="AlphaFoldDB" id="A0A9X3LCR8"/>
<evidence type="ECO:0000313" key="2">
    <source>
        <dbReference type="Proteomes" id="UP001152173"/>
    </source>
</evidence>
<dbReference type="NCBIfam" id="NF033436">
    <property type="entry name" value="SpoVM_broad"/>
    <property type="match status" value="1"/>
</dbReference>
<dbReference type="RefSeq" id="WP_269924727.1">
    <property type="nucleotide sequence ID" value="NZ_JAMKBJ010000001.1"/>
</dbReference>
<name>A0A9X3LCR8_9BACL</name>
<keyword evidence="2" id="KW-1185">Reference proteome</keyword>
<protein>
    <submittedName>
        <fullName evidence="1">Stage V sporulation protein SpoVM</fullName>
    </submittedName>
</protein>